<comment type="caution">
    <text evidence="1">The sequence shown here is derived from an EMBL/GenBank/DDBJ whole genome shotgun (WGS) entry which is preliminary data.</text>
</comment>
<reference evidence="2" key="1">
    <citation type="journal article" date="2019" name="Int. J. Syst. Evol. Microbiol.">
        <title>The Global Catalogue of Microorganisms (GCM) 10K type strain sequencing project: providing services to taxonomists for standard genome sequencing and annotation.</title>
        <authorList>
            <consortium name="The Broad Institute Genomics Platform"/>
            <consortium name="The Broad Institute Genome Sequencing Center for Infectious Disease"/>
            <person name="Wu L."/>
            <person name="Ma J."/>
        </authorList>
    </citation>
    <scope>NUCLEOTIDE SEQUENCE [LARGE SCALE GENOMIC DNA]</scope>
    <source>
        <strain evidence="2">CCUG 36956</strain>
    </source>
</reference>
<evidence type="ECO:0000313" key="2">
    <source>
        <dbReference type="Proteomes" id="UP001596223"/>
    </source>
</evidence>
<keyword evidence="2" id="KW-1185">Reference proteome</keyword>
<protein>
    <submittedName>
        <fullName evidence="1">Uncharacterized protein</fullName>
    </submittedName>
</protein>
<evidence type="ECO:0000313" key="1">
    <source>
        <dbReference type="EMBL" id="MFC6012798.1"/>
    </source>
</evidence>
<gene>
    <name evidence="1" type="ORF">ACFP3H_17205</name>
</gene>
<organism evidence="1 2">
    <name type="scientific">Nocardia lasii</name>
    <dbReference type="NCBI Taxonomy" id="1616107"/>
    <lineage>
        <taxon>Bacteria</taxon>
        <taxon>Bacillati</taxon>
        <taxon>Actinomycetota</taxon>
        <taxon>Actinomycetes</taxon>
        <taxon>Mycobacteriales</taxon>
        <taxon>Nocardiaceae</taxon>
        <taxon>Nocardia</taxon>
    </lineage>
</organism>
<dbReference type="Proteomes" id="UP001596223">
    <property type="component" value="Unassembled WGS sequence"/>
</dbReference>
<proteinExistence type="predicted"/>
<name>A0ABW1JWK4_9NOCA</name>
<sequence length="134" mass="14733">MVADSYSALRVRVSRLRESLRTAQDFAVPWGYFHDELATRADFMGVGEAGESALIEAGLARIAKSRGWPRPSAGQPTVHIPELMFWHGFRTFGPKSGIFFYDEHTCQGLLGVMTGLGGPVDLFRFSTVALPARS</sequence>
<dbReference type="EMBL" id="JBHSQN010000011">
    <property type="protein sequence ID" value="MFC6012798.1"/>
    <property type="molecule type" value="Genomic_DNA"/>
</dbReference>
<dbReference type="RefSeq" id="WP_378607000.1">
    <property type="nucleotide sequence ID" value="NZ_JBHSQN010000011.1"/>
</dbReference>
<accession>A0ABW1JWK4</accession>